<sequence>MSAAPEGAVEGVAPAAPVLRMVRGAPDDAELAALVAVVAARLAAAHAPAPEEASGSRWDDPADRLGVLVPSPDAWRTSAWAGGRAGGWTGR</sequence>
<feature type="region of interest" description="Disordered" evidence="1">
    <location>
        <begin position="46"/>
        <end position="65"/>
    </location>
</feature>
<keyword evidence="3" id="KW-1185">Reference proteome</keyword>
<organism evidence="2 3">
    <name type="scientific">Pseudokineococcus marinus</name>
    <dbReference type="NCBI Taxonomy" id="351215"/>
    <lineage>
        <taxon>Bacteria</taxon>
        <taxon>Bacillati</taxon>
        <taxon>Actinomycetota</taxon>
        <taxon>Actinomycetes</taxon>
        <taxon>Kineosporiales</taxon>
        <taxon>Kineosporiaceae</taxon>
        <taxon>Pseudokineococcus</taxon>
    </lineage>
</organism>
<dbReference type="EMBL" id="JABEMA010000272">
    <property type="protein sequence ID" value="NNH24161.1"/>
    <property type="molecule type" value="Genomic_DNA"/>
</dbReference>
<dbReference type="Pfam" id="PF13822">
    <property type="entry name" value="ACC_epsilon"/>
    <property type="match status" value="1"/>
</dbReference>
<dbReference type="InterPro" id="IPR032716">
    <property type="entry name" value="ACC_epsilon"/>
</dbReference>
<dbReference type="RefSeq" id="WP_171203929.1">
    <property type="nucleotide sequence ID" value="NZ_BAAANP010000049.1"/>
</dbReference>
<dbReference type="Proteomes" id="UP000555552">
    <property type="component" value="Unassembled WGS sequence"/>
</dbReference>
<proteinExistence type="predicted"/>
<evidence type="ECO:0000256" key="1">
    <source>
        <dbReference type="SAM" id="MobiDB-lite"/>
    </source>
</evidence>
<reference evidence="2 3" key="1">
    <citation type="submission" date="2020-05" db="EMBL/GenBank/DDBJ databases">
        <title>MicrobeNet Type strains.</title>
        <authorList>
            <person name="Nicholson A.C."/>
        </authorList>
    </citation>
    <scope>NUCLEOTIDE SEQUENCE [LARGE SCALE GENOMIC DNA]</scope>
    <source>
        <strain evidence="2 3">JCM 14547</strain>
    </source>
</reference>
<name>A0A849BND0_9ACTN</name>
<evidence type="ECO:0000313" key="2">
    <source>
        <dbReference type="EMBL" id="NNH24161.1"/>
    </source>
</evidence>
<dbReference type="GO" id="GO:0004658">
    <property type="term" value="F:propionyl-CoA carboxylase activity"/>
    <property type="evidence" value="ECO:0007669"/>
    <property type="project" value="InterPro"/>
</dbReference>
<accession>A0A849BND0</accession>
<dbReference type="GO" id="GO:0003989">
    <property type="term" value="F:acetyl-CoA carboxylase activity"/>
    <property type="evidence" value="ECO:0007669"/>
    <property type="project" value="InterPro"/>
</dbReference>
<gene>
    <name evidence="2" type="ORF">HLB09_13875</name>
</gene>
<dbReference type="AlphaFoldDB" id="A0A849BND0"/>
<evidence type="ECO:0000313" key="3">
    <source>
        <dbReference type="Proteomes" id="UP000555552"/>
    </source>
</evidence>
<protein>
    <submittedName>
        <fullName evidence="2">Acyl-CoA carboxylase subunit epsilon</fullName>
    </submittedName>
</protein>
<comment type="caution">
    <text evidence="2">The sequence shown here is derived from an EMBL/GenBank/DDBJ whole genome shotgun (WGS) entry which is preliminary data.</text>
</comment>